<dbReference type="AlphaFoldDB" id="A0A5A7QHT6"/>
<dbReference type="PANTHER" id="PTHR47422">
    <property type="entry name" value="DNAJ HEAT SHOCK N-TERMINAL DOMAIN-CONTAINING PROTEIN"/>
    <property type="match status" value="1"/>
</dbReference>
<evidence type="ECO:0000256" key="1">
    <source>
        <dbReference type="SAM" id="MobiDB-lite"/>
    </source>
</evidence>
<feature type="compositionally biased region" description="Polar residues" evidence="1">
    <location>
        <begin position="77"/>
        <end position="90"/>
    </location>
</feature>
<dbReference type="OrthoDB" id="342454at2759"/>
<dbReference type="PANTHER" id="PTHR47422:SF1">
    <property type="entry name" value="DNAJ HEAT SHOCK N-TERMINAL DOMAIN-CONTAINING PROTEIN"/>
    <property type="match status" value="1"/>
</dbReference>
<accession>A0A5A7QHT6</accession>
<protein>
    <submittedName>
        <fullName evidence="2">DNAJ heat shock N-terminal domain-containing protein</fullName>
    </submittedName>
</protein>
<sequence length="122" mass="14133">MRERRGISMEGDDILLMEMSHQREMNMDDHITPEKKICDWCPVCKRKESELLYYVQPGISMHSTRTFSKSSKEGRSDTTYNEATTLASNEQGKKKSNPDAELVSDDMKEAEAMFFLLQDRES</sequence>
<comment type="caution">
    <text evidence="2">The sequence shown here is derived from an EMBL/GenBank/DDBJ whole genome shotgun (WGS) entry which is preliminary data.</text>
</comment>
<reference evidence="3" key="1">
    <citation type="journal article" date="2019" name="Curr. Biol.">
        <title>Genome Sequence of Striga asiatica Provides Insight into the Evolution of Plant Parasitism.</title>
        <authorList>
            <person name="Yoshida S."/>
            <person name="Kim S."/>
            <person name="Wafula E.K."/>
            <person name="Tanskanen J."/>
            <person name="Kim Y.M."/>
            <person name="Honaas L."/>
            <person name="Yang Z."/>
            <person name="Spallek T."/>
            <person name="Conn C.E."/>
            <person name="Ichihashi Y."/>
            <person name="Cheong K."/>
            <person name="Cui S."/>
            <person name="Der J.P."/>
            <person name="Gundlach H."/>
            <person name="Jiao Y."/>
            <person name="Hori C."/>
            <person name="Ishida J.K."/>
            <person name="Kasahara H."/>
            <person name="Kiba T."/>
            <person name="Kim M.S."/>
            <person name="Koo N."/>
            <person name="Laohavisit A."/>
            <person name="Lee Y.H."/>
            <person name="Lumba S."/>
            <person name="McCourt P."/>
            <person name="Mortimer J.C."/>
            <person name="Mutuku J.M."/>
            <person name="Nomura T."/>
            <person name="Sasaki-Sekimoto Y."/>
            <person name="Seto Y."/>
            <person name="Wang Y."/>
            <person name="Wakatake T."/>
            <person name="Sakakibara H."/>
            <person name="Demura T."/>
            <person name="Yamaguchi S."/>
            <person name="Yoneyama K."/>
            <person name="Manabe R.I."/>
            <person name="Nelson D.C."/>
            <person name="Schulman A.H."/>
            <person name="Timko M.P."/>
            <person name="dePamphilis C.W."/>
            <person name="Choi D."/>
            <person name="Shirasu K."/>
        </authorList>
    </citation>
    <scope>NUCLEOTIDE SEQUENCE [LARGE SCALE GENOMIC DNA]</scope>
    <source>
        <strain evidence="3">cv. UVA1</strain>
    </source>
</reference>
<name>A0A5A7QHT6_STRAF</name>
<keyword evidence="2" id="KW-0346">Stress response</keyword>
<dbReference type="Proteomes" id="UP000325081">
    <property type="component" value="Unassembled WGS sequence"/>
</dbReference>
<feature type="region of interest" description="Disordered" evidence="1">
    <location>
        <begin position="65"/>
        <end position="102"/>
    </location>
</feature>
<organism evidence="2 3">
    <name type="scientific">Striga asiatica</name>
    <name type="common">Asiatic witchweed</name>
    <name type="synonym">Buchnera asiatica</name>
    <dbReference type="NCBI Taxonomy" id="4170"/>
    <lineage>
        <taxon>Eukaryota</taxon>
        <taxon>Viridiplantae</taxon>
        <taxon>Streptophyta</taxon>
        <taxon>Embryophyta</taxon>
        <taxon>Tracheophyta</taxon>
        <taxon>Spermatophyta</taxon>
        <taxon>Magnoliopsida</taxon>
        <taxon>eudicotyledons</taxon>
        <taxon>Gunneridae</taxon>
        <taxon>Pentapetalae</taxon>
        <taxon>asterids</taxon>
        <taxon>lamiids</taxon>
        <taxon>Lamiales</taxon>
        <taxon>Orobanchaceae</taxon>
        <taxon>Buchnereae</taxon>
        <taxon>Striga</taxon>
    </lineage>
</organism>
<evidence type="ECO:0000313" key="2">
    <source>
        <dbReference type="EMBL" id="GER44690.1"/>
    </source>
</evidence>
<evidence type="ECO:0000313" key="3">
    <source>
        <dbReference type="Proteomes" id="UP000325081"/>
    </source>
</evidence>
<gene>
    <name evidence="2" type="ORF">STAS_21598</name>
</gene>
<dbReference type="EMBL" id="BKCP01007070">
    <property type="protein sequence ID" value="GER44690.1"/>
    <property type="molecule type" value="Genomic_DNA"/>
</dbReference>
<keyword evidence="3" id="KW-1185">Reference proteome</keyword>
<proteinExistence type="predicted"/>